<dbReference type="Proteomes" id="UP001595548">
    <property type="component" value="Unassembled WGS sequence"/>
</dbReference>
<dbReference type="EMBL" id="JBHRTL010000006">
    <property type="protein sequence ID" value="MFC3154929.1"/>
    <property type="molecule type" value="Genomic_DNA"/>
</dbReference>
<keyword evidence="1" id="KW-0812">Transmembrane</keyword>
<keyword evidence="3" id="KW-1185">Reference proteome</keyword>
<feature type="transmembrane region" description="Helical" evidence="1">
    <location>
        <begin position="12"/>
        <end position="30"/>
    </location>
</feature>
<comment type="caution">
    <text evidence="2">The sequence shown here is derived from an EMBL/GenBank/DDBJ whole genome shotgun (WGS) entry which is preliminary data.</text>
</comment>
<evidence type="ECO:0008006" key="4">
    <source>
        <dbReference type="Google" id="ProtNLM"/>
    </source>
</evidence>
<organism evidence="2 3">
    <name type="scientific">Gilvimarinus japonicus</name>
    <dbReference type="NCBI Taxonomy" id="1796469"/>
    <lineage>
        <taxon>Bacteria</taxon>
        <taxon>Pseudomonadati</taxon>
        <taxon>Pseudomonadota</taxon>
        <taxon>Gammaproteobacteria</taxon>
        <taxon>Cellvibrionales</taxon>
        <taxon>Cellvibrionaceae</taxon>
        <taxon>Gilvimarinus</taxon>
    </lineage>
</organism>
<name>A0ABV7HQD4_9GAMM</name>
<feature type="transmembrane region" description="Helical" evidence="1">
    <location>
        <begin position="42"/>
        <end position="63"/>
    </location>
</feature>
<keyword evidence="1" id="KW-1133">Transmembrane helix</keyword>
<gene>
    <name evidence="2" type="ORF">ACFOEB_06910</name>
</gene>
<evidence type="ECO:0000256" key="1">
    <source>
        <dbReference type="SAM" id="Phobius"/>
    </source>
</evidence>
<evidence type="ECO:0000313" key="3">
    <source>
        <dbReference type="Proteomes" id="UP001595548"/>
    </source>
</evidence>
<protein>
    <recommendedName>
        <fullName evidence="4">NADH dehydrogenase subunit 6</fullName>
    </recommendedName>
</protein>
<feature type="transmembrane region" description="Helical" evidence="1">
    <location>
        <begin position="117"/>
        <end position="140"/>
    </location>
</feature>
<accession>A0ABV7HQD4</accession>
<reference evidence="3" key="1">
    <citation type="journal article" date="2019" name="Int. J. Syst. Evol. Microbiol.">
        <title>The Global Catalogue of Microorganisms (GCM) 10K type strain sequencing project: providing services to taxonomists for standard genome sequencing and annotation.</title>
        <authorList>
            <consortium name="The Broad Institute Genomics Platform"/>
            <consortium name="The Broad Institute Genome Sequencing Center for Infectious Disease"/>
            <person name="Wu L."/>
            <person name="Ma J."/>
        </authorList>
    </citation>
    <scope>NUCLEOTIDE SEQUENCE [LARGE SCALE GENOMIC DNA]</scope>
    <source>
        <strain evidence="3">KCTC 52141</strain>
    </source>
</reference>
<dbReference type="RefSeq" id="WP_382415406.1">
    <property type="nucleotide sequence ID" value="NZ_AP031500.1"/>
</dbReference>
<sequence length="151" mass="17297">MSVNKERIYKLIKVFYFALIPLTLMIGVYCESKPTDMVAGEVTISLALSFLPTTIGFLGAYFIRPGGNVKKALWGAFLLHYIISYLCFILMLWMFVFSESSPYDQMTAAGMSLLVTYALFYNSLIVLLVTFFGCWFYCLISHALRHRRGHR</sequence>
<evidence type="ECO:0000313" key="2">
    <source>
        <dbReference type="EMBL" id="MFC3154929.1"/>
    </source>
</evidence>
<feature type="transmembrane region" description="Helical" evidence="1">
    <location>
        <begin position="75"/>
        <end position="97"/>
    </location>
</feature>
<proteinExistence type="predicted"/>
<keyword evidence="1" id="KW-0472">Membrane</keyword>